<dbReference type="CDD" id="cd13831">
    <property type="entry name" value="HU"/>
    <property type="match status" value="1"/>
</dbReference>
<keyword evidence="2 5" id="KW-0238">DNA-binding</keyword>
<keyword evidence="1" id="KW-0226">DNA condensation</keyword>
<feature type="compositionally biased region" description="Basic and acidic residues" evidence="4">
    <location>
        <begin position="114"/>
        <end position="127"/>
    </location>
</feature>
<evidence type="ECO:0000256" key="4">
    <source>
        <dbReference type="SAM" id="MobiDB-lite"/>
    </source>
</evidence>
<comment type="similarity">
    <text evidence="3">Belongs to the bacterial histone-like protein family.</text>
</comment>
<name>A0A7W3QRH7_ACTNM</name>
<dbReference type="SMART" id="SM00411">
    <property type="entry name" value="BHL"/>
    <property type="match status" value="1"/>
</dbReference>
<feature type="compositionally biased region" description="Basic residues" evidence="4">
    <location>
        <begin position="162"/>
        <end position="176"/>
    </location>
</feature>
<comment type="caution">
    <text evidence="5">The sequence shown here is derived from an EMBL/GenBank/DDBJ whole genome shotgun (WGS) entry which is preliminary data.</text>
</comment>
<evidence type="ECO:0000313" key="5">
    <source>
        <dbReference type="EMBL" id="MBA8956368.1"/>
    </source>
</evidence>
<sequence>MRNTTGGRAEGNSRMNRTELVEAVAARAGSDPAAARRHVDAVFEAIMESVASGDRVLVTGFGTFDRVARPARTARNPRTGLPVEVPAGDAPRFRIGQTFKNRVARGADPAVEEIAERAPAEPAAEKTKKPKKKKKTDTKKSGAKKTDAKKSVKPDKPDKTDKRAKKPAKVKAGKGS</sequence>
<feature type="compositionally biased region" description="Basic and acidic residues" evidence="4">
    <location>
        <begin position="138"/>
        <end position="161"/>
    </location>
</feature>
<dbReference type="GO" id="GO:0003677">
    <property type="term" value="F:DNA binding"/>
    <property type="evidence" value="ECO:0007669"/>
    <property type="project" value="UniProtKB-KW"/>
</dbReference>
<dbReference type="SUPFAM" id="SSF47729">
    <property type="entry name" value="IHF-like DNA-binding proteins"/>
    <property type="match status" value="1"/>
</dbReference>
<protein>
    <submittedName>
        <fullName evidence="5">DNA-binding protein HU-beta</fullName>
    </submittedName>
</protein>
<dbReference type="EMBL" id="JACJIA010000015">
    <property type="protein sequence ID" value="MBA8956368.1"/>
    <property type="molecule type" value="Genomic_DNA"/>
</dbReference>
<accession>A0A7W3QRH7</accession>
<dbReference type="Pfam" id="PF00216">
    <property type="entry name" value="Bac_DNA_binding"/>
    <property type="match status" value="1"/>
</dbReference>
<evidence type="ECO:0000256" key="2">
    <source>
        <dbReference type="ARBA" id="ARBA00023125"/>
    </source>
</evidence>
<dbReference type="PANTHER" id="PTHR33175">
    <property type="entry name" value="DNA-BINDING PROTEIN HU"/>
    <property type="match status" value="1"/>
</dbReference>
<dbReference type="GO" id="GO:0005829">
    <property type="term" value="C:cytosol"/>
    <property type="evidence" value="ECO:0007669"/>
    <property type="project" value="TreeGrafter"/>
</dbReference>
<feature type="region of interest" description="Disordered" evidence="4">
    <location>
        <begin position="104"/>
        <end position="176"/>
    </location>
</feature>
<dbReference type="InterPro" id="IPR020816">
    <property type="entry name" value="Histone-like_DNA-bd_CS"/>
</dbReference>
<evidence type="ECO:0000256" key="1">
    <source>
        <dbReference type="ARBA" id="ARBA00023067"/>
    </source>
</evidence>
<feature type="compositionally biased region" description="Basic residues" evidence="4">
    <location>
        <begin position="128"/>
        <end position="137"/>
    </location>
</feature>
<dbReference type="InterPro" id="IPR000119">
    <property type="entry name" value="Hist_DNA-bd"/>
</dbReference>
<dbReference type="RefSeq" id="WP_182848286.1">
    <property type="nucleotide sequence ID" value="NZ_BAAALP010000044.1"/>
</dbReference>
<dbReference type="GO" id="GO:0030527">
    <property type="term" value="F:structural constituent of chromatin"/>
    <property type="evidence" value="ECO:0007669"/>
    <property type="project" value="InterPro"/>
</dbReference>
<dbReference type="PRINTS" id="PR01727">
    <property type="entry name" value="DNABINDINGHU"/>
</dbReference>
<reference evidence="5 6" key="1">
    <citation type="submission" date="2020-08" db="EMBL/GenBank/DDBJ databases">
        <title>Genomic Encyclopedia of Type Strains, Phase IV (KMG-IV): sequencing the most valuable type-strain genomes for metagenomic binning, comparative biology and taxonomic classification.</title>
        <authorList>
            <person name="Goeker M."/>
        </authorList>
    </citation>
    <scope>NUCLEOTIDE SEQUENCE [LARGE SCALE GENOMIC DNA]</scope>
    <source>
        <strain evidence="5 6">DSM 44197</strain>
    </source>
</reference>
<proteinExistence type="inferred from homology"/>
<evidence type="ECO:0000256" key="3">
    <source>
        <dbReference type="RuleBase" id="RU003939"/>
    </source>
</evidence>
<keyword evidence="6" id="KW-1185">Reference proteome</keyword>
<dbReference type="Proteomes" id="UP000572680">
    <property type="component" value="Unassembled WGS sequence"/>
</dbReference>
<dbReference type="AlphaFoldDB" id="A0A7W3QRH7"/>
<dbReference type="PROSITE" id="PS00045">
    <property type="entry name" value="HISTONE_LIKE"/>
    <property type="match status" value="1"/>
</dbReference>
<evidence type="ECO:0000313" key="6">
    <source>
        <dbReference type="Proteomes" id="UP000572680"/>
    </source>
</evidence>
<dbReference type="InterPro" id="IPR010992">
    <property type="entry name" value="IHF-like_DNA-bd_dom_sf"/>
</dbReference>
<gene>
    <name evidence="5" type="ORF">HNR61_008050</name>
</gene>
<dbReference type="Gene3D" id="4.10.520.10">
    <property type="entry name" value="IHF-like DNA-binding proteins"/>
    <property type="match status" value="1"/>
</dbReference>
<organism evidence="5 6">
    <name type="scientific">Actinomadura namibiensis</name>
    <dbReference type="NCBI Taxonomy" id="182080"/>
    <lineage>
        <taxon>Bacteria</taxon>
        <taxon>Bacillati</taxon>
        <taxon>Actinomycetota</taxon>
        <taxon>Actinomycetes</taxon>
        <taxon>Streptosporangiales</taxon>
        <taxon>Thermomonosporaceae</taxon>
        <taxon>Actinomadura</taxon>
    </lineage>
</organism>
<dbReference type="PANTHER" id="PTHR33175:SF3">
    <property type="entry name" value="DNA-BINDING PROTEIN HU-BETA"/>
    <property type="match status" value="1"/>
</dbReference>
<dbReference type="GO" id="GO:0030261">
    <property type="term" value="P:chromosome condensation"/>
    <property type="evidence" value="ECO:0007669"/>
    <property type="project" value="UniProtKB-KW"/>
</dbReference>